<dbReference type="Gene3D" id="1.25.40.10">
    <property type="entry name" value="Tetratricopeptide repeat domain"/>
    <property type="match status" value="1"/>
</dbReference>
<gene>
    <name evidence="1" type="ORF">Hyperionvirus12_21</name>
</gene>
<dbReference type="SUPFAM" id="SSF81901">
    <property type="entry name" value="HCP-like"/>
    <property type="match status" value="1"/>
</dbReference>
<accession>A0A3G5AB44</accession>
<organism evidence="1">
    <name type="scientific">Hyperionvirus sp</name>
    <dbReference type="NCBI Taxonomy" id="2487770"/>
    <lineage>
        <taxon>Viruses</taxon>
        <taxon>Varidnaviria</taxon>
        <taxon>Bamfordvirae</taxon>
        <taxon>Nucleocytoviricota</taxon>
        <taxon>Megaviricetes</taxon>
        <taxon>Imitervirales</taxon>
        <taxon>Mimiviridae</taxon>
        <taxon>Klosneuvirinae</taxon>
    </lineage>
</organism>
<sequence length="208" mass="24548">MDSIIKSFLTGENENTVEDVAKDFSEEQKLELFKGMEFYAKGGDCNAQYWLSEMYEDGIGVPPDDKQAFFWGKLCAEKSSDHYCHTFVGRCYEEGKGTEKDEDEAIEWYQKATLNGSTRAFIYMARIHERNDDHEEAIDCYMRAHHQYEKRKDRKVCKESVIELATKYQVDLIDEWIEMHRRVMILQKENENLNNLLRDIDLSKKIDL</sequence>
<dbReference type="EMBL" id="MK072394">
    <property type="protein sequence ID" value="AYV83824.1"/>
    <property type="molecule type" value="Genomic_DNA"/>
</dbReference>
<protein>
    <recommendedName>
        <fullName evidence="2">Sel1 repeat family protein</fullName>
    </recommendedName>
</protein>
<dbReference type="SMART" id="SM00671">
    <property type="entry name" value="SEL1"/>
    <property type="match status" value="2"/>
</dbReference>
<dbReference type="InterPro" id="IPR050767">
    <property type="entry name" value="Sel1_AlgK"/>
</dbReference>
<name>A0A3G5AB44_9VIRU</name>
<dbReference type="PANTHER" id="PTHR11102">
    <property type="entry name" value="SEL-1-LIKE PROTEIN"/>
    <property type="match status" value="1"/>
</dbReference>
<evidence type="ECO:0008006" key="2">
    <source>
        <dbReference type="Google" id="ProtNLM"/>
    </source>
</evidence>
<evidence type="ECO:0000313" key="1">
    <source>
        <dbReference type="EMBL" id="AYV83824.1"/>
    </source>
</evidence>
<dbReference type="InterPro" id="IPR011990">
    <property type="entry name" value="TPR-like_helical_dom_sf"/>
</dbReference>
<reference evidence="1" key="1">
    <citation type="submission" date="2018-10" db="EMBL/GenBank/DDBJ databases">
        <title>Hidden diversity of soil giant viruses.</title>
        <authorList>
            <person name="Schulz F."/>
            <person name="Alteio L."/>
            <person name="Goudeau D."/>
            <person name="Ryan E.M."/>
            <person name="Malmstrom R.R."/>
            <person name="Blanchard J."/>
            <person name="Woyke T."/>
        </authorList>
    </citation>
    <scope>NUCLEOTIDE SEQUENCE</scope>
    <source>
        <strain evidence="1">HYV1</strain>
    </source>
</reference>
<dbReference type="Pfam" id="PF08238">
    <property type="entry name" value="Sel1"/>
    <property type="match status" value="2"/>
</dbReference>
<dbReference type="PANTHER" id="PTHR11102:SF160">
    <property type="entry name" value="ERAD-ASSOCIATED E3 UBIQUITIN-PROTEIN LIGASE COMPONENT HRD3"/>
    <property type="match status" value="1"/>
</dbReference>
<dbReference type="InterPro" id="IPR006597">
    <property type="entry name" value="Sel1-like"/>
</dbReference>
<proteinExistence type="predicted"/>